<evidence type="ECO:0000313" key="3">
    <source>
        <dbReference type="Proteomes" id="UP001385951"/>
    </source>
</evidence>
<organism evidence="2 3">
    <name type="scientific">Cerrena zonata</name>
    <dbReference type="NCBI Taxonomy" id="2478898"/>
    <lineage>
        <taxon>Eukaryota</taxon>
        <taxon>Fungi</taxon>
        <taxon>Dikarya</taxon>
        <taxon>Basidiomycota</taxon>
        <taxon>Agaricomycotina</taxon>
        <taxon>Agaricomycetes</taxon>
        <taxon>Polyporales</taxon>
        <taxon>Cerrenaceae</taxon>
        <taxon>Cerrena</taxon>
    </lineage>
</organism>
<feature type="transmembrane region" description="Helical" evidence="1">
    <location>
        <begin position="72"/>
        <end position="92"/>
    </location>
</feature>
<proteinExistence type="predicted"/>
<evidence type="ECO:0000313" key="2">
    <source>
        <dbReference type="EMBL" id="KAK7680867.1"/>
    </source>
</evidence>
<keyword evidence="1" id="KW-1133">Transmembrane helix</keyword>
<keyword evidence="1" id="KW-0812">Transmembrane</keyword>
<gene>
    <name evidence="2" type="ORF">QCA50_016177</name>
</gene>
<keyword evidence="3" id="KW-1185">Reference proteome</keyword>
<reference evidence="2 3" key="1">
    <citation type="submission" date="2022-09" db="EMBL/GenBank/DDBJ databases">
        <authorList>
            <person name="Palmer J.M."/>
        </authorList>
    </citation>
    <scope>NUCLEOTIDE SEQUENCE [LARGE SCALE GENOMIC DNA]</scope>
    <source>
        <strain evidence="2 3">DSM 7382</strain>
    </source>
</reference>
<comment type="caution">
    <text evidence="2">The sequence shown here is derived from an EMBL/GenBank/DDBJ whole genome shotgun (WGS) entry which is preliminary data.</text>
</comment>
<accession>A0AAW0FNK0</accession>
<feature type="transmembrane region" description="Helical" evidence="1">
    <location>
        <begin position="7"/>
        <end position="29"/>
    </location>
</feature>
<name>A0AAW0FNK0_9APHY</name>
<keyword evidence="1" id="KW-0472">Membrane</keyword>
<sequence length="196" mass="22133">MITLTFVRPLLTSIIIASIILFATIFTIYTRLFSVGGFLPWKSISDTHATISVVNVILHSSRTNIARVAVEWWAIPAISLLFIIQTFFGLIYGPRSDESMTGLRTVGRWVNHRVLRKSVGMESFITSSPSITLKSPPTPVHLLKSGWDDTLRSNNSQAKVKNKTYTTSNYMRYPSTVPRSLPAPKQRETIYLVFRL</sequence>
<dbReference type="Proteomes" id="UP001385951">
    <property type="component" value="Unassembled WGS sequence"/>
</dbReference>
<protein>
    <submittedName>
        <fullName evidence="2">Uncharacterized protein</fullName>
    </submittedName>
</protein>
<dbReference type="EMBL" id="JASBNA010000046">
    <property type="protein sequence ID" value="KAK7680867.1"/>
    <property type="molecule type" value="Genomic_DNA"/>
</dbReference>
<evidence type="ECO:0000256" key="1">
    <source>
        <dbReference type="SAM" id="Phobius"/>
    </source>
</evidence>
<dbReference type="AlphaFoldDB" id="A0AAW0FNK0"/>